<dbReference type="PRINTS" id="PR00598">
    <property type="entry name" value="HTHMARR"/>
</dbReference>
<dbReference type="SUPFAM" id="SSF46785">
    <property type="entry name" value="Winged helix' DNA-binding domain"/>
    <property type="match status" value="1"/>
</dbReference>
<evidence type="ECO:0000313" key="8">
    <source>
        <dbReference type="Proteomes" id="UP000192315"/>
    </source>
</evidence>
<evidence type="ECO:0000256" key="1">
    <source>
        <dbReference type="ARBA" id="ARBA00023015"/>
    </source>
</evidence>
<dbReference type="Gene3D" id="1.10.10.10">
    <property type="entry name" value="Winged helix-like DNA-binding domain superfamily/Winged helix DNA-binding domain"/>
    <property type="match status" value="1"/>
</dbReference>
<dbReference type="InterPro" id="IPR022689">
    <property type="entry name" value="Iron_dep_repressor"/>
</dbReference>
<dbReference type="GO" id="GO:0003677">
    <property type="term" value="F:DNA binding"/>
    <property type="evidence" value="ECO:0007669"/>
    <property type="project" value="UniProtKB-KW"/>
</dbReference>
<keyword evidence="1" id="KW-0805">Transcription regulation</keyword>
<keyword evidence="8" id="KW-1185">Reference proteome</keyword>
<dbReference type="eggNOG" id="arCOG03182">
    <property type="taxonomic scope" value="Archaea"/>
</dbReference>
<dbReference type="PANTHER" id="PTHR42756">
    <property type="entry name" value="TRANSCRIPTIONAL REGULATOR, MARR"/>
    <property type="match status" value="1"/>
</dbReference>
<organism evidence="5 7">
    <name type="scientific">Picrophilus torridus (strain ATCC 700027 / DSM 9790 / JCM 10055 / NBRC 100828 / KAW 2/3)</name>
    <dbReference type="NCBI Taxonomy" id="1122961"/>
    <lineage>
        <taxon>Archaea</taxon>
        <taxon>Methanobacteriati</taxon>
        <taxon>Thermoplasmatota</taxon>
        <taxon>Thermoplasmata</taxon>
        <taxon>Thermoplasmatales</taxon>
        <taxon>Picrophilaceae</taxon>
        <taxon>Picrophilus</taxon>
    </lineage>
</organism>
<dbReference type="Pfam" id="PF01047">
    <property type="entry name" value="MarR"/>
    <property type="match status" value="1"/>
</dbReference>
<dbReference type="EMBL" id="AE017261">
    <property type="protein sequence ID" value="AAT43626.1"/>
    <property type="molecule type" value="Genomic_DNA"/>
</dbReference>
<dbReference type="PaxDb" id="263820-PTO1041"/>
<gene>
    <name evidence="5" type="ordered locus">PTO1041</name>
    <name evidence="6" type="ORF">SAMN02745355_1178</name>
</gene>
<dbReference type="RefSeq" id="WP_011177842.1">
    <property type="nucleotide sequence ID" value="NC_005877.1"/>
</dbReference>
<protein>
    <submittedName>
        <fullName evidence="6">DNA-binding transcriptional regulator, MarR family</fullName>
    </submittedName>
    <submittedName>
        <fullName evidence="5">Hypothetical transcriptional regulator, MarR family</fullName>
    </submittedName>
</protein>
<dbReference type="Proteomes" id="UP000192315">
    <property type="component" value="Unassembled WGS sequence"/>
</dbReference>
<evidence type="ECO:0000259" key="4">
    <source>
        <dbReference type="PROSITE" id="PS50995"/>
    </source>
</evidence>
<dbReference type="Proteomes" id="UP000000438">
    <property type="component" value="Chromosome"/>
</dbReference>
<keyword evidence="3" id="KW-0804">Transcription</keyword>
<reference evidence="5 7" key="1">
    <citation type="journal article" date="2004" name="Proc. Natl. Acad. Sci. U.S.A.">
        <title>Genome sequence of Picrophilus torridus and its implications for life around pH 0.</title>
        <authorList>
            <person name="Futterer O."/>
            <person name="Angelov A."/>
            <person name="Liesegang H."/>
            <person name="Gottschalk G."/>
            <person name="Schleper C."/>
            <person name="Schepers B."/>
            <person name="Dock C."/>
            <person name="Antranikian G."/>
            <person name="Liebl W."/>
        </authorList>
    </citation>
    <scope>NUCLEOTIDE SEQUENCE [LARGE SCALE GENOMIC DNA]</scope>
    <source>
        <strain evidence="7">ATCC 700027 / DSM 9790 / JCM 10055 / NBRC 100828</strain>
        <strain evidence="5">DSM 9790</strain>
    </source>
</reference>
<keyword evidence="2 6" id="KW-0238">DNA-binding</keyword>
<evidence type="ECO:0000313" key="7">
    <source>
        <dbReference type="Proteomes" id="UP000000438"/>
    </source>
</evidence>
<dbReference type="AlphaFoldDB" id="Q6L076"/>
<dbReference type="KEGG" id="pto:PTO1041"/>
<dbReference type="GO" id="GO:0046914">
    <property type="term" value="F:transition metal ion binding"/>
    <property type="evidence" value="ECO:0007669"/>
    <property type="project" value="InterPro"/>
</dbReference>
<dbReference type="SMART" id="SM00529">
    <property type="entry name" value="HTH_DTXR"/>
    <property type="match status" value="1"/>
</dbReference>
<sequence length="135" mass="16096">MDTDTIWQRLEEIINNIKNSLNNILLRYNINLTDYKVLIAIKSGNDSMSKIAERLNLAPGWVTDIADRLEKAGYIERKRYEHDRRIINIELTENGRMAVHKIRKDLKYLLDYTFSDMSNEELVEFYEMLNKIKLR</sequence>
<dbReference type="EMBL" id="FWYE01000003">
    <property type="protein sequence ID" value="SMD31254.1"/>
    <property type="molecule type" value="Genomic_DNA"/>
</dbReference>
<dbReference type="InterPro" id="IPR036388">
    <property type="entry name" value="WH-like_DNA-bd_sf"/>
</dbReference>
<accession>A0A8G2FXF8</accession>
<accession>Q6L076</accession>
<evidence type="ECO:0000256" key="3">
    <source>
        <dbReference type="ARBA" id="ARBA00023163"/>
    </source>
</evidence>
<evidence type="ECO:0000313" key="6">
    <source>
        <dbReference type="EMBL" id="SMD31254.1"/>
    </source>
</evidence>
<evidence type="ECO:0000313" key="5">
    <source>
        <dbReference type="EMBL" id="AAT43626.1"/>
    </source>
</evidence>
<dbReference type="OrthoDB" id="57427at2157"/>
<dbReference type="GeneID" id="2844171"/>
<proteinExistence type="predicted"/>
<dbReference type="InParanoid" id="Q6L076"/>
<dbReference type="InterPro" id="IPR000835">
    <property type="entry name" value="HTH_MarR-typ"/>
</dbReference>
<dbReference type="STRING" id="263820.PTO1041"/>
<name>Q6L076_PICTO</name>
<dbReference type="HOGENOM" id="CLU_083287_27_4_2"/>
<evidence type="ECO:0000256" key="2">
    <source>
        <dbReference type="ARBA" id="ARBA00023125"/>
    </source>
</evidence>
<dbReference type="SMART" id="SM00347">
    <property type="entry name" value="HTH_MARR"/>
    <property type="match status" value="1"/>
</dbReference>
<dbReference type="InterPro" id="IPR036390">
    <property type="entry name" value="WH_DNA-bd_sf"/>
</dbReference>
<dbReference type="PROSITE" id="PS50995">
    <property type="entry name" value="HTH_MARR_2"/>
    <property type="match status" value="1"/>
</dbReference>
<dbReference type="PANTHER" id="PTHR42756:SF1">
    <property type="entry name" value="TRANSCRIPTIONAL REPRESSOR OF EMRAB OPERON"/>
    <property type="match status" value="1"/>
</dbReference>
<reference evidence="5" key="2">
    <citation type="submission" date="2004-02" db="EMBL/GenBank/DDBJ databases">
        <authorList>
            <person name="Fuetterer O."/>
            <person name="Angelov A."/>
            <person name="Liesegang H."/>
            <person name="Gottschalk G."/>
            <person name="Schleper C."/>
            <person name="Schepers B."/>
            <person name="Dock C."/>
            <person name="Antranikian G."/>
            <person name="Liebl W."/>
        </authorList>
    </citation>
    <scope>NUCLEOTIDE SEQUENCE</scope>
    <source>
        <strain evidence="5">DSM 9790</strain>
    </source>
</reference>
<dbReference type="GO" id="GO:0003700">
    <property type="term" value="F:DNA-binding transcription factor activity"/>
    <property type="evidence" value="ECO:0007669"/>
    <property type="project" value="InterPro"/>
</dbReference>
<reference evidence="6 8" key="3">
    <citation type="submission" date="2017-04" db="EMBL/GenBank/DDBJ databases">
        <authorList>
            <person name="Varghese N."/>
            <person name="Submissions S."/>
        </authorList>
    </citation>
    <scope>NUCLEOTIDE SEQUENCE [LARGE SCALE GENOMIC DNA]</scope>
    <source>
        <strain evidence="6 8">DSM 9789</strain>
    </source>
</reference>
<feature type="domain" description="HTH marR-type" evidence="4">
    <location>
        <begin position="3"/>
        <end position="134"/>
    </location>
</feature>